<dbReference type="Gene3D" id="3.40.50.300">
    <property type="entry name" value="P-loop containing nucleotide triphosphate hydrolases"/>
    <property type="match status" value="2"/>
</dbReference>
<gene>
    <name evidence="15" type="ORF">BK809_0002484</name>
</gene>
<dbReference type="InterPro" id="IPR007502">
    <property type="entry name" value="Helicase-assoc_dom"/>
</dbReference>
<evidence type="ECO:0000256" key="10">
    <source>
        <dbReference type="ARBA" id="ARBA00022946"/>
    </source>
</evidence>
<dbReference type="FunFam" id="3.40.50.300:FF:000500">
    <property type="entry name" value="ATP-dependent RNA helicase DHX29"/>
    <property type="match status" value="1"/>
</dbReference>
<dbReference type="Pfam" id="PF04408">
    <property type="entry name" value="WHD_HA2"/>
    <property type="match status" value="1"/>
</dbReference>
<evidence type="ECO:0000256" key="12">
    <source>
        <dbReference type="SAM" id="MobiDB-lite"/>
    </source>
</evidence>
<dbReference type="SMART" id="SM00490">
    <property type="entry name" value="HELICc"/>
    <property type="match status" value="1"/>
</dbReference>
<keyword evidence="9" id="KW-0694">RNA-binding</keyword>
<feature type="domain" description="Helicase ATP-binding" evidence="13">
    <location>
        <begin position="693"/>
        <end position="864"/>
    </location>
</feature>
<keyword evidence="4" id="KW-0934">Plastid</keyword>
<evidence type="ECO:0000256" key="5">
    <source>
        <dbReference type="ARBA" id="ARBA00022741"/>
    </source>
</evidence>
<evidence type="ECO:0000256" key="1">
    <source>
        <dbReference type="ARBA" id="ARBA00004229"/>
    </source>
</evidence>
<evidence type="ECO:0000313" key="15">
    <source>
        <dbReference type="EMBL" id="OMP81491.1"/>
    </source>
</evidence>
<dbReference type="FunFam" id="1.20.120.1080:FF:000002">
    <property type="entry name" value="Putative ATP-dependent RNA helicase DHX36"/>
    <property type="match status" value="1"/>
</dbReference>
<feature type="compositionally biased region" description="Acidic residues" evidence="12">
    <location>
        <begin position="897"/>
        <end position="906"/>
    </location>
</feature>
<evidence type="ECO:0000256" key="8">
    <source>
        <dbReference type="ARBA" id="ARBA00022840"/>
    </source>
</evidence>
<feature type="compositionally biased region" description="Basic and acidic residues" evidence="12">
    <location>
        <begin position="377"/>
        <end position="398"/>
    </location>
</feature>
<evidence type="ECO:0000259" key="13">
    <source>
        <dbReference type="PROSITE" id="PS51192"/>
    </source>
</evidence>
<feature type="domain" description="Helicase C-terminal" evidence="14">
    <location>
        <begin position="940"/>
        <end position="1117"/>
    </location>
</feature>
<feature type="compositionally biased region" description="Low complexity" evidence="12">
    <location>
        <begin position="43"/>
        <end position="60"/>
    </location>
</feature>
<reference evidence="15 16" key="1">
    <citation type="submission" date="2017-01" db="EMBL/GenBank/DDBJ databases">
        <title>Draft genome sequence of Diplodia seriata F98.1, a fungal species involved in grapevine trunk diseases.</title>
        <authorList>
            <person name="Robert-Siegwald G."/>
            <person name="Vallet J."/>
            <person name="Abou-Mansour E."/>
            <person name="Xu J."/>
            <person name="Rey P."/>
            <person name="Bertsch C."/>
            <person name="Rego C."/>
            <person name="Larignon P."/>
            <person name="Fontaine F."/>
            <person name="Lebrun M.-H."/>
        </authorList>
    </citation>
    <scope>NUCLEOTIDE SEQUENCE [LARGE SCALE GENOMIC DNA]</scope>
    <source>
        <strain evidence="15 16">F98.1</strain>
    </source>
</reference>
<dbReference type="InterPro" id="IPR014001">
    <property type="entry name" value="Helicase_ATP-bd"/>
</dbReference>
<protein>
    <recommendedName>
        <fullName evidence="2">RNA helicase</fullName>
        <ecNumber evidence="2">3.6.4.13</ecNumber>
    </recommendedName>
</protein>
<dbReference type="OrthoDB" id="5600252at2759"/>
<feature type="region of interest" description="Disordered" evidence="12">
    <location>
        <begin position="377"/>
        <end position="406"/>
    </location>
</feature>
<dbReference type="InterPro" id="IPR027417">
    <property type="entry name" value="P-loop_NTPase"/>
</dbReference>
<dbReference type="PANTHER" id="PTHR18934:SF145">
    <property type="entry name" value="ATP-DEPENDENT RNA HELICASE DHX57-RELATED"/>
    <property type="match status" value="1"/>
</dbReference>
<dbReference type="EMBL" id="MSZU01000115">
    <property type="protein sequence ID" value="OMP81491.1"/>
    <property type="molecule type" value="Genomic_DNA"/>
</dbReference>
<dbReference type="Proteomes" id="UP000190776">
    <property type="component" value="Unassembled WGS sequence"/>
</dbReference>
<dbReference type="FunFam" id="3.40.50.300:FF:000819">
    <property type="entry name" value="ATP dependent RNA helicase, putative"/>
    <property type="match status" value="1"/>
</dbReference>
<feature type="region of interest" description="Disordered" evidence="12">
    <location>
        <begin position="430"/>
        <end position="458"/>
    </location>
</feature>
<comment type="catalytic activity">
    <reaction evidence="11">
        <text>ATP + H2O = ADP + phosphate + H(+)</text>
        <dbReference type="Rhea" id="RHEA:13065"/>
        <dbReference type="ChEBI" id="CHEBI:15377"/>
        <dbReference type="ChEBI" id="CHEBI:15378"/>
        <dbReference type="ChEBI" id="CHEBI:30616"/>
        <dbReference type="ChEBI" id="CHEBI:43474"/>
        <dbReference type="ChEBI" id="CHEBI:456216"/>
        <dbReference type="EC" id="3.6.4.13"/>
    </reaction>
</comment>
<dbReference type="EC" id="3.6.4.13" evidence="2"/>
<feature type="region of interest" description="Disordered" evidence="12">
    <location>
        <begin position="1"/>
        <end position="60"/>
    </location>
</feature>
<keyword evidence="3" id="KW-0150">Chloroplast</keyword>
<evidence type="ECO:0000256" key="4">
    <source>
        <dbReference type="ARBA" id="ARBA00022640"/>
    </source>
</evidence>
<dbReference type="CDD" id="cd17917">
    <property type="entry name" value="DEXHc_RHA-like"/>
    <property type="match status" value="1"/>
</dbReference>
<name>A0A1S8B2U3_9PEZI</name>
<dbReference type="GO" id="GO:0016787">
    <property type="term" value="F:hydrolase activity"/>
    <property type="evidence" value="ECO:0007669"/>
    <property type="project" value="UniProtKB-KW"/>
</dbReference>
<evidence type="ECO:0000256" key="9">
    <source>
        <dbReference type="ARBA" id="ARBA00022884"/>
    </source>
</evidence>
<accession>A0A1S8B2U3</accession>
<keyword evidence="8" id="KW-0067">ATP-binding</keyword>
<evidence type="ECO:0000256" key="7">
    <source>
        <dbReference type="ARBA" id="ARBA00022806"/>
    </source>
</evidence>
<dbReference type="GO" id="GO:0003723">
    <property type="term" value="F:RNA binding"/>
    <property type="evidence" value="ECO:0007669"/>
    <property type="project" value="UniProtKB-KW"/>
</dbReference>
<evidence type="ECO:0000256" key="2">
    <source>
        <dbReference type="ARBA" id="ARBA00012552"/>
    </source>
</evidence>
<keyword evidence="10" id="KW-0809">Transit peptide</keyword>
<feature type="compositionally biased region" description="Acidic residues" evidence="12">
    <location>
        <begin position="283"/>
        <end position="295"/>
    </location>
</feature>
<dbReference type="CDD" id="cd18791">
    <property type="entry name" value="SF2_C_RHA"/>
    <property type="match status" value="1"/>
</dbReference>
<evidence type="ECO:0000259" key="14">
    <source>
        <dbReference type="PROSITE" id="PS51194"/>
    </source>
</evidence>
<evidence type="ECO:0000313" key="16">
    <source>
        <dbReference type="Proteomes" id="UP000190776"/>
    </source>
</evidence>
<dbReference type="SUPFAM" id="SSF52540">
    <property type="entry name" value="P-loop containing nucleoside triphosphate hydrolases"/>
    <property type="match status" value="1"/>
</dbReference>
<dbReference type="PROSITE" id="PS51194">
    <property type="entry name" value="HELICASE_CTER"/>
    <property type="match status" value="1"/>
</dbReference>
<dbReference type="SMART" id="SM00487">
    <property type="entry name" value="DEXDc"/>
    <property type="match status" value="1"/>
</dbReference>
<dbReference type="Gene3D" id="1.20.120.1080">
    <property type="match status" value="1"/>
</dbReference>
<feature type="compositionally biased region" description="Polar residues" evidence="12">
    <location>
        <begin position="257"/>
        <end position="268"/>
    </location>
</feature>
<proteinExistence type="predicted"/>
<evidence type="ECO:0000256" key="6">
    <source>
        <dbReference type="ARBA" id="ARBA00022801"/>
    </source>
</evidence>
<sequence>MAPKKKKKAAANPARAVATTSIASKPKPDKKLDSADVSETGSAATPQTPATPADAAPSPAGIAPAARELHQLSPEELELQLERNELQLLVEKHAPKVRKESSRHISRIQTDRRVLRAQAQYLPTREWLPQELTAQILDLIKDEINGDFSAPEHKYSIRSLSEEDAVLRLWTLNQTLVDMGFSKERVRQMLLLICRNPPPLDANTPMWGLQECLDWFAVNCPPDELPPYESPALPPAIDTSNSSRSMVCSDSPKRSETSASDRTPTSKQRPAAPQQGADSPAPSEEDFEVSDLDSDMEPDQLLETYINAKSRLFQVNPDLVTTAGSRSKSTKKSRGVQTLASLPRGALKLQSKIQQIESDALFDQRDADEKWASVRIELARETPGRPKRPKETKSKEWDSPAEPEANSANAADDIMQQAALAGDVLTQDADDGDDLLGGMFTAEPGDSQPLATGGSAGESVSATIRDFGKSTGMNPRRILEEACRARDSGVRLTYKHISPTTYSSRHSVTITWTKDQEPIDASAIPDIICEAGPRSTTFTMAKVATPGTQQSEAYVSVVALFLTFSISSKEEKVYMRLPPAWRDLWAEFSEAQKNITDEKDRAMVKDLRGIVQETLEREDEDGVILMNGFKKRGKGAGDGNGESHLPIRTNEVSEDDSERLKELWQRKTSTPSYKRMLATRSQLPMAHFREAALSAIERNQVVILCGETGCGKSTQLPAFLLEHELSSGRPCKVYCTEPRRISAISLAQRVSEELGENKNDVGTSRSLVGYAIRLESHMAASTRLVYATVGIVLRMLESSKGLSDITHLVIDEVHERSIDTDFLLIVLRALMVRRPELKVILMSATVDADRFSKYLDGAPIVTVPGRTFPVQTKFLEDAIELTHYDVKTQKNSYADQEAAEDDEDSAEGNKSGTGGNLQGYSAATRNALKEYDEYRIDYELIIRLLERVAYDPGYTPYSKAILVFLPGIAEIRQLNDMLVGHESFAQNWLVYPLHSTIASEDQQAAFLVPPPGVRKIVLATNIAETGITIPDITCVVDTGKHKEMRFDERRQLSRLIQSFISRANAKQRRGRAGRVQEGLCFHLFTKYRHDELMAEQQTPEMLRLSLQDLVMRVKICKLGDIEPTLSQALDPPSTKNIRRAIDALIEVDALTASEELTPLGRQLAKLPLDANLGKLALLASIFGCADVAITIAAILSSKDPFIAPFGQRQRADLARLAYRRGDSDLLTAYNAYATWRKVCTTPGQSEFQFCQKNFLSRQNLANIEDLKSQLLSSLADANFVALTPDERHALNRYRPSSRNRSFVPVLASANTNAQNDLLISAVVAWSFYPKLLTRDGKGWRNVASNQSVSLAPTSVNKHPPPGTSLRYLSYYHIMQSGASKLYNAHSTSVAHDVPLALFAGSSSSDADARLHAGVVALDGNRLRFAVKDWKTCLVVKVLRQRVRDVVNTLLRKPGPQSLDRRQARWLELFLKVFDREGRDRDTGSAVRKA</sequence>
<dbReference type="InterPro" id="IPR001650">
    <property type="entry name" value="Helicase_C-like"/>
</dbReference>
<keyword evidence="5" id="KW-0547">Nucleotide-binding</keyword>
<dbReference type="PANTHER" id="PTHR18934">
    <property type="entry name" value="ATP-DEPENDENT RNA HELICASE"/>
    <property type="match status" value="1"/>
</dbReference>
<dbReference type="PROSITE" id="PS51192">
    <property type="entry name" value="HELICASE_ATP_BIND_1"/>
    <property type="match status" value="1"/>
</dbReference>
<dbReference type="Pfam" id="PF00270">
    <property type="entry name" value="DEAD"/>
    <property type="match status" value="1"/>
</dbReference>
<feature type="compositionally biased region" description="Polar residues" evidence="12">
    <location>
        <begin position="238"/>
        <end position="248"/>
    </location>
</feature>
<dbReference type="Pfam" id="PF00271">
    <property type="entry name" value="Helicase_C"/>
    <property type="match status" value="1"/>
</dbReference>
<keyword evidence="6" id="KW-0378">Hydrolase</keyword>
<dbReference type="STRING" id="420778.A0A1S8B2U3"/>
<dbReference type="Pfam" id="PF21010">
    <property type="entry name" value="HA2_C"/>
    <property type="match status" value="1"/>
</dbReference>
<feature type="region of interest" description="Disordered" evidence="12">
    <location>
        <begin position="892"/>
        <end position="917"/>
    </location>
</feature>
<comment type="subcellular location">
    <subcellularLocation>
        <location evidence="1">Plastid</location>
        <location evidence="1">Chloroplast</location>
    </subcellularLocation>
</comment>
<dbReference type="GO" id="GO:0003724">
    <property type="term" value="F:RNA helicase activity"/>
    <property type="evidence" value="ECO:0007669"/>
    <property type="project" value="UniProtKB-EC"/>
</dbReference>
<dbReference type="InterPro" id="IPR011545">
    <property type="entry name" value="DEAD/DEAH_box_helicase_dom"/>
</dbReference>
<dbReference type="InterPro" id="IPR048333">
    <property type="entry name" value="HA2_WH"/>
</dbReference>
<dbReference type="SMART" id="SM00847">
    <property type="entry name" value="HA2"/>
    <property type="match status" value="1"/>
</dbReference>
<keyword evidence="7 15" id="KW-0347">Helicase</keyword>
<evidence type="ECO:0000256" key="3">
    <source>
        <dbReference type="ARBA" id="ARBA00022528"/>
    </source>
</evidence>
<evidence type="ECO:0000256" key="11">
    <source>
        <dbReference type="ARBA" id="ARBA00047984"/>
    </source>
</evidence>
<comment type="caution">
    <text evidence="15">The sequence shown here is derived from an EMBL/GenBank/DDBJ whole genome shotgun (WGS) entry which is preliminary data.</text>
</comment>
<dbReference type="GO" id="GO:0005524">
    <property type="term" value="F:ATP binding"/>
    <property type="evidence" value="ECO:0007669"/>
    <property type="project" value="UniProtKB-KW"/>
</dbReference>
<organism evidence="15 16">
    <name type="scientific">Diplodia seriata</name>
    <dbReference type="NCBI Taxonomy" id="420778"/>
    <lineage>
        <taxon>Eukaryota</taxon>
        <taxon>Fungi</taxon>
        <taxon>Dikarya</taxon>
        <taxon>Ascomycota</taxon>
        <taxon>Pezizomycotina</taxon>
        <taxon>Dothideomycetes</taxon>
        <taxon>Dothideomycetes incertae sedis</taxon>
        <taxon>Botryosphaeriales</taxon>
        <taxon>Botryosphaeriaceae</taxon>
        <taxon>Diplodia</taxon>
    </lineage>
</organism>
<feature type="region of interest" description="Disordered" evidence="12">
    <location>
        <begin position="227"/>
        <end position="295"/>
    </location>
</feature>